<protein>
    <recommendedName>
        <fullName evidence="2">DsrE family protein</fullName>
    </recommendedName>
</protein>
<dbReference type="SUPFAM" id="SSF75169">
    <property type="entry name" value="DsrEFH-like"/>
    <property type="match status" value="1"/>
</dbReference>
<dbReference type="AlphaFoldDB" id="A0A645HH25"/>
<accession>A0A645HH25</accession>
<dbReference type="Gene3D" id="3.40.1260.10">
    <property type="entry name" value="DsrEFH-like"/>
    <property type="match status" value="1"/>
</dbReference>
<organism evidence="1">
    <name type="scientific">bioreactor metagenome</name>
    <dbReference type="NCBI Taxonomy" id="1076179"/>
    <lineage>
        <taxon>unclassified sequences</taxon>
        <taxon>metagenomes</taxon>
        <taxon>ecological metagenomes</taxon>
    </lineage>
</organism>
<reference evidence="1" key="1">
    <citation type="submission" date="2019-08" db="EMBL/GenBank/DDBJ databases">
        <authorList>
            <person name="Kucharzyk K."/>
            <person name="Murdoch R.W."/>
            <person name="Higgins S."/>
            <person name="Loffler F."/>
        </authorList>
    </citation>
    <scope>NUCLEOTIDE SEQUENCE</scope>
</reference>
<proteinExistence type="predicted"/>
<dbReference type="EMBL" id="VSSQ01093371">
    <property type="protein sequence ID" value="MPN38257.1"/>
    <property type="molecule type" value="Genomic_DNA"/>
</dbReference>
<sequence length="111" mass="12420">METLNILWTNADIVVFDKMVAMYARNAKLKHWWDDVVVLIWGSTAKLAADTDLIALKIRELLQVGVKVVACKACSDSLGTTEKLRAMGVGVRYLGEELTRILKSDEKLLQV</sequence>
<comment type="caution">
    <text evidence="1">The sequence shown here is derived from an EMBL/GenBank/DDBJ whole genome shotgun (WGS) entry which is preliminary data.</text>
</comment>
<dbReference type="InterPro" id="IPR027396">
    <property type="entry name" value="DsrEFH-like"/>
</dbReference>
<evidence type="ECO:0008006" key="2">
    <source>
        <dbReference type="Google" id="ProtNLM"/>
    </source>
</evidence>
<name>A0A645HH25_9ZZZZ</name>
<evidence type="ECO:0000313" key="1">
    <source>
        <dbReference type="EMBL" id="MPN38257.1"/>
    </source>
</evidence>
<gene>
    <name evidence="1" type="ORF">SDC9_185781</name>
</gene>